<evidence type="ECO:0000313" key="1">
    <source>
        <dbReference type="EMBL" id="GAT24696.1"/>
    </source>
</evidence>
<comment type="caution">
    <text evidence="1">The sequence shown here is derived from an EMBL/GenBank/DDBJ whole genome shotgun (WGS) entry which is preliminary data.</text>
</comment>
<accession>A0A146FFP4</accession>
<organism evidence="1 2">
    <name type="scientific">Aspergillus kawachii</name>
    <name type="common">White koji mold</name>
    <name type="synonym">Aspergillus awamori var. kawachi</name>
    <dbReference type="NCBI Taxonomy" id="1069201"/>
    <lineage>
        <taxon>Eukaryota</taxon>
        <taxon>Fungi</taxon>
        <taxon>Dikarya</taxon>
        <taxon>Ascomycota</taxon>
        <taxon>Pezizomycotina</taxon>
        <taxon>Eurotiomycetes</taxon>
        <taxon>Eurotiomycetidae</taxon>
        <taxon>Eurotiales</taxon>
        <taxon>Aspergillaceae</taxon>
        <taxon>Aspergillus</taxon>
        <taxon>Aspergillus subgen. Circumdati</taxon>
    </lineage>
</organism>
<dbReference type="Proteomes" id="UP000075230">
    <property type="component" value="Unassembled WGS sequence"/>
</dbReference>
<proteinExistence type="predicted"/>
<dbReference type="EMBL" id="BCWF01000018">
    <property type="protein sequence ID" value="GAT24696.1"/>
    <property type="molecule type" value="Genomic_DNA"/>
</dbReference>
<reference evidence="1 2" key="1">
    <citation type="journal article" date="2016" name="DNA Res.">
        <title>Genome sequence of Aspergillus luchuensis NBRC 4314.</title>
        <authorList>
            <person name="Yamada O."/>
            <person name="Machida M."/>
            <person name="Hosoyama A."/>
            <person name="Goto M."/>
            <person name="Takahashi T."/>
            <person name="Futagami T."/>
            <person name="Yamagata Y."/>
            <person name="Takeuchi M."/>
            <person name="Kobayashi T."/>
            <person name="Koike H."/>
            <person name="Abe K."/>
            <person name="Asai K."/>
            <person name="Arita M."/>
            <person name="Fujita N."/>
            <person name="Fukuda K."/>
            <person name="Higa K."/>
            <person name="Horikawa H."/>
            <person name="Ishikawa T."/>
            <person name="Jinno K."/>
            <person name="Kato Y."/>
            <person name="Kirimura K."/>
            <person name="Mizutani O."/>
            <person name="Nakasone K."/>
            <person name="Sano M."/>
            <person name="Shiraishi Y."/>
            <person name="Tsukahara M."/>
            <person name="Gomi K."/>
        </authorList>
    </citation>
    <scope>NUCLEOTIDE SEQUENCE [LARGE SCALE GENOMIC DNA]</scope>
    <source>
        <strain evidence="1 2">RIB 2604</strain>
    </source>
</reference>
<name>A0A146FFP4_ASPKA</name>
<evidence type="ECO:0000313" key="2">
    <source>
        <dbReference type="Proteomes" id="UP000075230"/>
    </source>
</evidence>
<protein>
    <submittedName>
        <fullName evidence="1">Flavin-binding monooxygenase</fullName>
    </submittedName>
</protein>
<sequence length="72" mass="7923">MASSLKTPTTVSEHYQITNKEAVEYGTLAVQFHGDERQIDTLLVLMFLGVEFAGPTRSGQQNLDIISVSPKL</sequence>
<keyword evidence="1" id="KW-0560">Oxidoreductase</keyword>
<reference evidence="2" key="2">
    <citation type="submission" date="2016-02" db="EMBL/GenBank/DDBJ databases">
        <title>Genome sequencing of Aspergillus luchuensis NBRC 4314.</title>
        <authorList>
            <person name="Yamada O."/>
        </authorList>
    </citation>
    <scope>NUCLEOTIDE SEQUENCE [LARGE SCALE GENOMIC DNA]</scope>
    <source>
        <strain evidence="2">RIB 2604</strain>
    </source>
</reference>
<keyword evidence="1" id="KW-0503">Monooxygenase</keyword>
<dbReference type="GO" id="GO:0004497">
    <property type="term" value="F:monooxygenase activity"/>
    <property type="evidence" value="ECO:0007669"/>
    <property type="project" value="UniProtKB-KW"/>
</dbReference>
<gene>
    <name evidence="1" type="ORF">RIB2604_01805260</name>
</gene>
<dbReference type="AlphaFoldDB" id="A0A146FFP4"/>